<evidence type="ECO:0000313" key="3">
    <source>
        <dbReference type="Proteomes" id="UP000777438"/>
    </source>
</evidence>
<comment type="caution">
    <text evidence="2">The sequence shown here is derived from an EMBL/GenBank/DDBJ whole genome shotgun (WGS) entry which is preliminary data.</text>
</comment>
<reference evidence="2 3" key="1">
    <citation type="journal article" date="2021" name="Nat. Commun.">
        <title>Genetic determinants of endophytism in the Arabidopsis root mycobiome.</title>
        <authorList>
            <person name="Mesny F."/>
            <person name="Miyauchi S."/>
            <person name="Thiergart T."/>
            <person name="Pickel B."/>
            <person name="Atanasova L."/>
            <person name="Karlsson M."/>
            <person name="Huettel B."/>
            <person name="Barry K.W."/>
            <person name="Haridas S."/>
            <person name="Chen C."/>
            <person name="Bauer D."/>
            <person name="Andreopoulos W."/>
            <person name="Pangilinan J."/>
            <person name="LaButti K."/>
            <person name="Riley R."/>
            <person name="Lipzen A."/>
            <person name="Clum A."/>
            <person name="Drula E."/>
            <person name="Henrissat B."/>
            <person name="Kohler A."/>
            <person name="Grigoriev I.V."/>
            <person name="Martin F.M."/>
            <person name="Hacquard S."/>
        </authorList>
    </citation>
    <scope>NUCLEOTIDE SEQUENCE [LARGE SCALE GENOMIC DNA]</scope>
    <source>
        <strain evidence="2 3">MPI-CAGE-CH-0241</strain>
    </source>
</reference>
<evidence type="ECO:0000313" key="2">
    <source>
        <dbReference type="EMBL" id="KAH6884907.1"/>
    </source>
</evidence>
<protein>
    <submittedName>
        <fullName evidence="2">Uncharacterized protein</fullName>
    </submittedName>
</protein>
<name>A0A9P8VZ83_9HYPO</name>
<proteinExistence type="predicted"/>
<sequence>MPPPSTTNLSNILHLFFRPLKTRLVKLKKKLGFRSSKDKERGQPAQQSTTPTPSPLAGPTEVIEISNEHAPISDLWTVANGRLREEDEELVIDYEAKLSKREQMDTILRKR</sequence>
<accession>A0A9P8VZ83</accession>
<dbReference type="EMBL" id="JAGPYM010000019">
    <property type="protein sequence ID" value="KAH6884907.1"/>
    <property type="molecule type" value="Genomic_DNA"/>
</dbReference>
<keyword evidence="3" id="KW-1185">Reference proteome</keyword>
<organism evidence="2 3">
    <name type="scientific">Thelonectria olida</name>
    <dbReference type="NCBI Taxonomy" id="1576542"/>
    <lineage>
        <taxon>Eukaryota</taxon>
        <taxon>Fungi</taxon>
        <taxon>Dikarya</taxon>
        <taxon>Ascomycota</taxon>
        <taxon>Pezizomycotina</taxon>
        <taxon>Sordariomycetes</taxon>
        <taxon>Hypocreomycetidae</taxon>
        <taxon>Hypocreales</taxon>
        <taxon>Nectriaceae</taxon>
        <taxon>Thelonectria</taxon>
    </lineage>
</organism>
<dbReference type="Proteomes" id="UP000777438">
    <property type="component" value="Unassembled WGS sequence"/>
</dbReference>
<dbReference type="AlphaFoldDB" id="A0A9P8VZ83"/>
<evidence type="ECO:0000256" key="1">
    <source>
        <dbReference type="SAM" id="MobiDB-lite"/>
    </source>
</evidence>
<gene>
    <name evidence="2" type="ORF">B0T10DRAFT_462600</name>
</gene>
<feature type="region of interest" description="Disordered" evidence="1">
    <location>
        <begin position="31"/>
        <end position="59"/>
    </location>
</feature>